<keyword evidence="8" id="KW-1185">Reference proteome</keyword>
<evidence type="ECO:0000256" key="1">
    <source>
        <dbReference type="ARBA" id="ARBA00022614"/>
    </source>
</evidence>
<dbReference type="SMART" id="SM00369">
    <property type="entry name" value="LRR_TYP"/>
    <property type="match status" value="3"/>
</dbReference>
<dbReference type="Pfam" id="PF23598">
    <property type="entry name" value="LRR_14"/>
    <property type="match status" value="1"/>
</dbReference>
<evidence type="ECO:0000259" key="6">
    <source>
        <dbReference type="Pfam" id="PF23598"/>
    </source>
</evidence>
<dbReference type="InterPro" id="IPR001611">
    <property type="entry name" value="Leu-rich_rpt"/>
</dbReference>
<evidence type="ECO:0000313" key="7">
    <source>
        <dbReference type="EMBL" id="KIW32205.1"/>
    </source>
</evidence>
<name>A0A0D2CQG2_9EURO</name>
<evidence type="ECO:0000256" key="4">
    <source>
        <dbReference type="SAM" id="SignalP"/>
    </source>
</evidence>
<dbReference type="GeneID" id="27342959"/>
<dbReference type="Gene3D" id="3.80.10.10">
    <property type="entry name" value="Ribonuclease Inhibitor"/>
    <property type="match status" value="1"/>
</dbReference>
<dbReference type="InterPro" id="IPR031348">
    <property type="entry name" value="PigL_N"/>
</dbReference>
<keyword evidence="2" id="KW-0677">Repeat</keyword>
<organism evidence="7 8">
    <name type="scientific">Cladophialophora immunda</name>
    <dbReference type="NCBI Taxonomy" id="569365"/>
    <lineage>
        <taxon>Eukaryota</taxon>
        <taxon>Fungi</taxon>
        <taxon>Dikarya</taxon>
        <taxon>Ascomycota</taxon>
        <taxon>Pezizomycotina</taxon>
        <taxon>Eurotiomycetes</taxon>
        <taxon>Chaetothyriomycetidae</taxon>
        <taxon>Chaetothyriales</taxon>
        <taxon>Herpotrichiellaceae</taxon>
        <taxon>Cladophialophora</taxon>
    </lineage>
</organism>
<protein>
    <submittedName>
        <fullName evidence="7">Uncharacterized protein</fullName>
    </submittedName>
</protein>
<dbReference type="EMBL" id="KN847041">
    <property type="protein sequence ID" value="KIW32205.1"/>
    <property type="molecule type" value="Genomic_DNA"/>
</dbReference>
<dbReference type="InterPro" id="IPR003591">
    <property type="entry name" value="Leu-rich_rpt_typical-subtyp"/>
</dbReference>
<dbReference type="PROSITE" id="PS51450">
    <property type="entry name" value="LRR"/>
    <property type="match status" value="1"/>
</dbReference>
<keyword evidence="1" id="KW-0433">Leucine-rich repeat</keyword>
<dbReference type="InterPro" id="IPR055414">
    <property type="entry name" value="LRR_R13L4/SHOC2-like"/>
</dbReference>
<feature type="domain" description="Azaphilone pigments biosynthesis cluster protein L N-terminal" evidence="5">
    <location>
        <begin position="1"/>
        <end position="181"/>
    </location>
</feature>
<dbReference type="STRING" id="569365.A0A0D2CQG2"/>
<dbReference type="PANTHER" id="PTHR48051">
    <property type="match status" value="1"/>
</dbReference>
<dbReference type="HOGENOM" id="CLU_429593_0_0_1"/>
<dbReference type="PANTHER" id="PTHR48051:SF54">
    <property type="entry name" value="LEUCINE-RICH REPEAT-CONTAINING PROTEIN"/>
    <property type="match status" value="1"/>
</dbReference>
<feature type="domain" description="Disease resistance R13L4/SHOC-2-like LRR" evidence="6">
    <location>
        <begin position="497"/>
        <end position="577"/>
    </location>
</feature>
<reference evidence="7 8" key="1">
    <citation type="submission" date="2015-01" db="EMBL/GenBank/DDBJ databases">
        <title>The Genome Sequence of Cladophialophora immunda CBS83496.</title>
        <authorList>
            <consortium name="The Broad Institute Genomics Platform"/>
            <person name="Cuomo C."/>
            <person name="de Hoog S."/>
            <person name="Gorbushina A."/>
            <person name="Stielow B."/>
            <person name="Teixiera M."/>
            <person name="Abouelleil A."/>
            <person name="Chapman S.B."/>
            <person name="Priest M."/>
            <person name="Young S.K."/>
            <person name="Wortman J."/>
            <person name="Nusbaum C."/>
            <person name="Birren B."/>
        </authorList>
    </citation>
    <scope>NUCLEOTIDE SEQUENCE [LARGE SCALE GENOMIC DNA]</scope>
    <source>
        <strain evidence="7 8">CBS 83496</strain>
    </source>
</reference>
<dbReference type="AlphaFoldDB" id="A0A0D2CQG2"/>
<proteinExistence type="predicted"/>
<accession>A0A0D2CQG2</accession>
<evidence type="ECO:0000313" key="8">
    <source>
        <dbReference type="Proteomes" id="UP000054466"/>
    </source>
</evidence>
<evidence type="ECO:0000256" key="3">
    <source>
        <dbReference type="SAM" id="MobiDB-lite"/>
    </source>
</evidence>
<dbReference type="SUPFAM" id="SSF52058">
    <property type="entry name" value="L domain-like"/>
    <property type="match status" value="1"/>
</dbReference>
<sequence>MDPLTLSMAIVKALSIALRLGLDLNSLVGDYQNAPQSLRAATFLVKEMGLVLSSMHSLLNNLVALHPSRKSMIELDHLVVVVTQTTITFLDLEEAVHPFRQTKAGGSWDWTKLRVEWLRKEKGIQGIMDMMSQHKSSLSMIMDILQCKSDQEAQQSHQKLISMMQAVLDQNEDMRDRLARLEANGLIKPASIRFFERNEDDDDDNVTIRPGPSNWQRAGEIAAITRPISIFENVPAEFELILGDSRVYRRVEMNACDMSFRSSLALTHAWSIFSGLSLSEISAISVISLPLRESELQRLHEIPDGTESAEMYSSFTDDVNSRIDTNLSYLTVLTPEFSDKPLWSISSLLHPNTPPVTLTPPLASKSESTIAPDLPVDSLDQPPATGDEPAQAALISDSLHSSGTKSTAPHVKREAVPPSQDQIIERLRTKIADARQKTEHIASSSKGTNNVFRLNLTIDLGHLNMTTVPEAVVELIKENVKRLSLSNNGIRDIPARISECSHLRYLNLRKNILREIPQAVYLMPFLEILDVSRNNIGTISPQIARLTSMRILAMEGNQVINLPTELCDMTRLAILKVAGNPLELNLRRAIQATELECTRSERTENEAGILVTAQIKRFLRALREWGYEAVYLPHPFT</sequence>
<evidence type="ECO:0000256" key="2">
    <source>
        <dbReference type="ARBA" id="ARBA00022737"/>
    </source>
</evidence>
<dbReference type="OrthoDB" id="1394818at2759"/>
<dbReference type="InterPro" id="IPR050216">
    <property type="entry name" value="LRR_domain-containing"/>
</dbReference>
<dbReference type="RefSeq" id="XP_016252421.1">
    <property type="nucleotide sequence ID" value="XM_016390519.1"/>
</dbReference>
<dbReference type="InterPro" id="IPR032675">
    <property type="entry name" value="LRR_dom_sf"/>
</dbReference>
<feature type="signal peptide" evidence="4">
    <location>
        <begin position="1"/>
        <end position="21"/>
    </location>
</feature>
<keyword evidence="4" id="KW-0732">Signal</keyword>
<feature type="chain" id="PRO_5002255356" evidence="4">
    <location>
        <begin position="22"/>
        <end position="637"/>
    </location>
</feature>
<dbReference type="GO" id="GO:0005737">
    <property type="term" value="C:cytoplasm"/>
    <property type="evidence" value="ECO:0007669"/>
    <property type="project" value="TreeGrafter"/>
</dbReference>
<feature type="region of interest" description="Disordered" evidence="3">
    <location>
        <begin position="356"/>
        <end position="389"/>
    </location>
</feature>
<feature type="region of interest" description="Disordered" evidence="3">
    <location>
        <begin position="399"/>
        <end position="418"/>
    </location>
</feature>
<gene>
    <name evidence="7" type="ORF">PV07_03765</name>
</gene>
<dbReference type="Proteomes" id="UP000054466">
    <property type="component" value="Unassembled WGS sequence"/>
</dbReference>
<evidence type="ECO:0000259" key="5">
    <source>
        <dbReference type="Pfam" id="PF17111"/>
    </source>
</evidence>
<dbReference type="Pfam" id="PF17111">
    <property type="entry name" value="PigL_N"/>
    <property type="match status" value="1"/>
</dbReference>
<dbReference type="VEuPathDB" id="FungiDB:PV07_03765"/>